<proteinExistence type="predicted"/>
<feature type="signal peptide" evidence="1">
    <location>
        <begin position="1"/>
        <end position="19"/>
    </location>
</feature>
<evidence type="ECO:0000313" key="2">
    <source>
        <dbReference type="EMBL" id="MFK8292888.1"/>
    </source>
</evidence>
<name>A0ABW8Q965_9FLAO</name>
<comment type="caution">
    <text evidence="2">The sequence shown here is derived from an EMBL/GenBank/DDBJ whole genome shotgun (WGS) entry which is preliminary data.</text>
</comment>
<sequence>MRKLILSMALAIVSVGAYAQGTPVADCTPTANKPEIGTTYTYQVNIGGGFNGNGKYHWYVTQDKNLIAGTKIPQTNDFFGVEATGSNYDNTNGTNGLQLRWKPDALSNGNPFYLVIKYTETKDGCDATNIKAMSIKPLNNFKLNIIPVKNQAGEAFTSTAQVCSADITSAEILDNGKVKYEYGKTTLYYKVSMTGYSGNWKPTITLPALQGVTGTDTEFIGRKYESIKWNGGTSTNFEDFSAFTPNGNTQNLTATNATNKTEFVLEIVINNGTYEGLANESVTVFTKGEMQLANGNAGARDVADDCTEITNDNNNRNANQVILARPTISAQSGEFIIQIQ</sequence>
<protein>
    <recommendedName>
        <fullName evidence="4">Adhesin</fullName>
    </recommendedName>
</protein>
<dbReference type="Proteomes" id="UP001622370">
    <property type="component" value="Unassembled WGS sequence"/>
</dbReference>
<gene>
    <name evidence="2" type="ORF">ACI76L_03735</name>
</gene>
<dbReference type="RefSeq" id="WP_203967055.1">
    <property type="nucleotide sequence ID" value="NZ_BOPJ01000007.1"/>
</dbReference>
<keyword evidence="3" id="KW-1185">Reference proteome</keyword>
<evidence type="ECO:0008006" key="4">
    <source>
        <dbReference type="Google" id="ProtNLM"/>
    </source>
</evidence>
<dbReference type="EMBL" id="JBJGWJ010000002">
    <property type="protein sequence ID" value="MFK8292888.1"/>
    <property type="molecule type" value="Genomic_DNA"/>
</dbReference>
<accession>A0ABW8Q965</accession>
<keyword evidence="1" id="KW-0732">Signal</keyword>
<evidence type="ECO:0000313" key="3">
    <source>
        <dbReference type="Proteomes" id="UP001622370"/>
    </source>
</evidence>
<feature type="chain" id="PRO_5046482764" description="Adhesin" evidence="1">
    <location>
        <begin position="20"/>
        <end position="340"/>
    </location>
</feature>
<evidence type="ECO:0000256" key="1">
    <source>
        <dbReference type="SAM" id="SignalP"/>
    </source>
</evidence>
<organism evidence="2 3">
    <name type="scientific">Capnocytophaga stomatis</name>
    <dbReference type="NCBI Taxonomy" id="1848904"/>
    <lineage>
        <taxon>Bacteria</taxon>
        <taxon>Pseudomonadati</taxon>
        <taxon>Bacteroidota</taxon>
        <taxon>Flavobacteriia</taxon>
        <taxon>Flavobacteriales</taxon>
        <taxon>Flavobacteriaceae</taxon>
        <taxon>Capnocytophaga</taxon>
    </lineage>
</organism>
<reference evidence="2 3" key="1">
    <citation type="journal article" date="2016" name="Sci. Rep.">
        <title>Whole genome sequencing identifies a novel species of the genus Capnocytophaga isolated from dog and cat bite wounds in humans.</title>
        <authorList>
            <person name="Zangenah S."/>
            <person name="Abbasi N."/>
            <person name="Andersson A.F."/>
            <person name="Bergman P."/>
        </authorList>
    </citation>
    <scope>NUCLEOTIDE SEQUENCE [LARGE SCALE GENOMIC DNA]</scope>
    <source>
        <strain evidence="2 3">W5</strain>
    </source>
</reference>